<organism evidence="1 2">
    <name type="scientific">Wuchereria bancrofti</name>
    <dbReference type="NCBI Taxonomy" id="6293"/>
    <lineage>
        <taxon>Eukaryota</taxon>
        <taxon>Metazoa</taxon>
        <taxon>Ecdysozoa</taxon>
        <taxon>Nematoda</taxon>
        <taxon>Chromadorea</taxon>
        <taxon>Rhabditida</taxon>
        <taxon>Spirurina</taxon>
        <taxon>Spiruromorpha</taxon>
        <taxon>Filarioidea</taxon>
        <taxon>Onchocercidae</taxon>
        <taxon>Wuchereria</taxon>
    </lineage>
</organism>
<feature type="non-terminal residue" evidence="1">
    <location>
        <position position="82"/>
    </location>
</feature>
<dbReference type="AlphaFoldDB" id="J9EB08"/>
<accession>J9EB08</accession>
<comment type="caution">
    <text evidence="1">The sequence shown here is derived from an EMBL/GenBank/DDBJ whole genome shotgun (WGS) entry which is preliminary data.</text>
</comment>
<protein>
    <submittedName>
        <fullName evidence="1">Uncharacterized protein</fullName>
    </submittedName>
</protein>
<gene>
    <name evidence="1" type="ORF">WUBG_14885</name>
</gene>
<evidence type="ECO:0000313" key="2">
    <source>
        <dbReference type="Proteomes" id="UP000004810"/>
    </source>
</evidence>
<evidence type="ECO:0000313" key="1">
    <source>
        <dbReference type="EMBL" id="EJW74207.1"/>
    </source>
</evidence>
<reference evidence="2" key="1">
    <citation type="submission" date="2012-08" db="EMBL/GenBank/DDBJ databases">
        <title>The Genome Sequence of Wuchereria bancrofti.</title>
        <authorList>
            <person name="Nutman T.B."/>
            <person name="Fink D.L."/>
            <person name="Russ C."/>
            <person name="Young S."/>
            <person name="Zeng Q."/>
            <person name="Koehrsen M."/>
            <person name="Alvarado L."/>
            <person name="Berlin A."/>
            <person name="Chapman S.B."/>
            <person name="Chen Z."/>
            <person name="Freedman E."/>
            <person name="Gellesch M."/>
            <person name="Goldberg J."/>
            <person name="Griggs A."/>
            <person name="Gujja S."/>
            <person name="Heilman E.R."/>
            <person name="Heiman D."/>
            <person name="Hepburn T."/>
            <person name="Howarth C."/>
            <person name="Jen D."/>
            <person name="Larson L."/>
            <person name="Lewis B."/>
            <person name="Mehta T."/>
            <person name="Park D."/>
            <person name="Pearson M."/>
            <person name="Roberts A."/>
            <person name="Saif S."/>
            <person name="Shea T."/>
            <person name="Shenoy N."/>
            <person name="Sisk P."/>
            <person name="Stolte C."/>
            <person name="Sykes S."/>
            <person name="Walk T."/>
            <person name="White J."/>
            <person name="Yandava C."/>
            <person name="Haas B."/>
            <person name="Henn M.R."/>
            <person name="Nusbaum C."/>
            <person name="Birren B."/>
        </authorList>
    </citation>
    <scope>NUCLEOTIDE SEQUENCE [LARGE SCALE GENOMIC DNA]</scope>
    <source>
        <strain evidence="2">NA</strain>
    </source>
</reference>
<proteinExistence type="predicted"/>
<dbReference type="Proteomes" id="UP000004810">
    <property type="component" value="Unassembled WGS sequence"/>
</dbReference>
<dbReference type="EMBL" id="ADBV01012677">
    <property type="protein sequence ID" value="EJW74207.1"/>
    <property type="molecule type" value="Genomic_DNA"/>
</dbReference>
<sequence>MEMKRRRRCALCTHTTDLIATRDVENKEGSWRSLGHTLGGKLFGHSDRSEWSLYDKWPQLSQSLVTTRLVVTLAIALSLNRD</sequence>
<name>J9EB08_WUCBA</name>